<dbReference type="EMBL" id="CAJVCH010200366">
    <property type="protein sequence ID" value="CAG7730795.1"/>
    <property type="molecule type" value="Genomic_DNA"/>
</dbReference>
<dbReference type="OrthoDB" id="6757328at2759"/>
<name>A0A8J2KRH7_9HEXA</name>
<dbReference type="PANTHER" id="PTHR39959">
    <property type="entry name" value="RE44287P-RELATED"/>
    <property type="match status" value="1"/>
</dbReference>
<feature type="compositionally biased region" description="Basic and acidic residues" evidence="1">
    <location>
        <begin position="732"/>
        <end position="744"/>
    </location>
</feature>
<sequence>MHLSSCDVISAVLICNIVSLSITCAEETKTKARVPFPQGIKSSPNLSYREDSERIGQFRGINKGANFTSTISPVITRFSIPALQNEHNGKKLEGTFNPRNFKGFRTTLDTNFSPTNADNTGIYSPVNSYETTQPTNILHKPVPNYFRPAVKPIGLTSSTTFRPIILPTFATPGTTTETIIPIITPLPVTTTFPPAFATSTLSSPSSSSTNVPIIGIDDENSEEEEDLPVKPEFNTDGIASRFLLNRGKSPQNKSITRIPHTTARHGATKLATYNRPGARAMKFGGGDPNVVTDFVFSDIKCYKTKSREFFGASIHMKNGYHVPYIRDRPQDPLTSSDCKMERLQTPDPDVRYRMAATDLRACGVEQCGDSMCLTMVFPRVPTLALADDEVTTIKCLPQKSTMAETQSISFSGDRLENRRSSSTVEGGGQDFAAEVGIFRQTAGTPNGLFAKRVNSGGVVQLGEPLQLRSVVRGGDGWSHSKLLDVKVWRMREGYNQNTENLNTNEASEVITLVDANGCRNPEYEVIADSHPLRDPRNNLVHHFTFRAFLFRGQRANEPLIVTAKVQACQEPGECNPSDCISRPGDPNIKRYKRTVELHNSSSIIRDYDTQLALHVIGLRDYMTEKDFTNSLHETSASSSRGNESASVSCTEKMAFSAIGGGCIMLFLCGLGSSLLFYSIINKRAAALKNEGMPDGPSSNEHQYVNSVSKRGKPLPPTPADYSRDAISTDASSRSDRGLKSDKSKLSHHHRSTGVSQGGCVYECITENRDKQQSNSQDDGVLIVYCCNNGKQKPGSTSAPCSLRGKKCSSRNTLGRFHPEDGDDTEESGEFSANEKPRPRTVRGVKRNNLKQRSSGIRRRLSSIYREVYGNRHRGGSFPARISAKNTYGSTRRGKVYYQDDNSNDIYSESLSQSSDPDSAYCDSVSSKHVEDGSCTRKCDALQRNTEKDLPSIISKHERNNHRDQTREAAPAPLSLGYQRNTPALPENETVQNKEIVYPPYPKKAPRNFPRNEMSTQIIIPPENFV</sequence>
<reference evidence="5" key="1">
    <citation type="submission" date="2021-06" db="EMBL/GenBank/DDBJ databases">
        <authorList>
            <person name="Hodson N. C."/>
            <person name="Mongue J. A."/>
            <person name="Jaron S. K."/>
        </authorList>
    </citation>
    <scope>NUCLEOTIDE SEQUENCE</scope>
</reference>
<gene>
    <name evidence="5" type="ORF">AFUS01_LOCUS19413</name>
</gene>
<evidence type="ECO:0000313" key="6">
    <source>
        <dbReference type="Proteomes" id="UP000708208"/>
    </source>
</evidence>
<feature type="region of interest" description="Disordered" evidence="1">
    <location>
        <begin position="791"/>
        <end position="841"/>
    </location>
</feature>
<keyword evidence="2" id="KW-0812">Transmembrane</keyword>
<feature type="compositionally biased region" description="Polar residues" evidence="1">
    <location>
        <begin position="696"/>
        <end position="708"/>
    </location>
</feature>
<feature type="signal peptide" evidence="3">
    <location>
        <begin position="1"/>
        <end position="25"/>
    </location>
</feature>
<keyword evidence="3" id="KW-0732">Signal</keyword>
<keyword evidence="6" id="KW-1185">Reference proteome</keyword>
<accession>A0A8J2KRH7</accession>
<keyword evidence="2" id="KW-1133">Transmembrane helix</keyword>
<evidence type="ECO:0000259" key="4">
    <source>
        <dbReference type="PROSITE" id="PS51034"/>
    </source>
</evidence>
<dbReference type="Proteomes" id="UP000708208">
    <property type="component" value="Unassembled WGS sequence"/>
</dbReference>
<dbReference type="PANTHER" id="PTHR39959:SF2">
    <property type="entry name" value="RE44287P"/>
    <property type="match status" value="1"/>
</dbReference>
<protein>
    <recommendedName>
        <fullName evidence="4">ZP domain-containing protein</fullName>
    </recommendedName>
</protein>
<organism evidence="5 6">
    <name type="scientific">Allacma fusca</name>
    <dbReference type="NCBI Taxonomy" id="39272"/>
    <lineage>
        <taxon>Eukaryota</taxon>
        <taxon>Metazoa</taxon>
        <taxon>Ecdysozoa</taxon>
        <taxon>Arthropoda</taxon>
        <taxon>Hexapoda</taxon>
        <taxon>Collembola</taxon>
        <taxon>Symphypleona</taxon>
        <taxon>Sminthuridae</taxon>
        <taxon>Allacma</taxon>
    </lineage>
</organism>
<feature type="chain" id="PRO_5035246023" description="ZP domain-containing protein" evidence="3">
    <location>
        <begin position="26"/>
        <end position="1025"/>
    </location>
</feature>
<keyword evidence="2" id="KW-0472">Membrane</keyword>
<comment type="caution">
    <text evidence="5">The sequence shown here is derived from an EMBL/GenBank/DDBJ whole genome shotgun (WGS) entry which is preliminary data.</text>
</comment>
<evidence type="ECO:0000256" key="2">
    <source>
        <dbReference type="SAM" id="Phobius"/>
    </source>
</evidence>
<feature type="region of interest" description="Disordered" evidence="1">
    <location>
        <begin position="406"/>
        <end position="426"/>
    </location>
</feature>
<feature type="domain" description="ZP" evidence="4">
    <location>
        <begin position="300"/>
        <end position="586"/>
    </location>
</feature>
<proteinExistence type="predicted"/>
<dbReference type="AlphaFoldDB" id="A0A8J2KRH7"/>
<dbReference type="InterPro" id="IPR001507">
    <property type="entry name" value="ZP_dom"/>
</dbReference>
<evidence type="ECO:0000256" key="3">
    <source>
        <dbReference type="SAM" id="SignalP"/>
    </source>
</evidence>
<evidence type="ECO:0000256" key="1">
    <source>
        <dbReference type="SAM" id="MobiDB-lite"/>
    </source>
</evidence>
<feature type="region of interest" description="Disordered" evidence="1">
    <location>
        <begin position="691"/>
        <end position="754"/>
    </location>
</feature>
<dbReference type="PROSITE" id="PS51034">
    <property type="entry name" value="ZP_2"/>
    <property type="match status" value="1"/>
</dbReference>
<evidence type="ECO:0000313" key="5">
    <source>
        <dbReference type="EMBL" id="CAG7730795.1"/>
    </source>
</evidence>
<feature type="transmembrane region" description="Helical" evidence="2">
    <location>
        <begin position="653"/>
        <end position="680"/>
    </location>
</feature>
<feature type="region of interest" description="Disordered" evidence="1">
    <location>
        <begin position="244"/>
        <end position="269"/>
    </location>
</feature>